<keyword evidence="2" id="KW-1185">Reference proteome</keyword>
<sequence>MKRNLFYFLGLTLTMVLNSCSSDDAKQEQQNVILPKTISYQDLSDSEENYTSTISYNGDKIVNSTSTDGTKTVFTYTGNVITKTEDFENGELTDKILYTYESGKLKEKLNCEMISKDFPNGKYITKYVYVHDGTNVINYKTYNIDPTTQVETENIVGALTFQGLNLIQDIEYTNISKVSKSRDYKYDEKNNSHSKVLGFDLLLDPKYSRNNILEYSYSTNGAVNYIVTYSYIYNDNGFPVTQNYLGTDGIVKRIETIKY</sequence>
<gene>
    <name evidence="1" type="ORF">SAMN05216297_104273</name>
</gene>
<reference evidence="2" key="1">
    <citation type="submission" date="2016-10" db="EMBL/GenBank/DDBJ databases">
        <authorList>
            <person name="Varghese N."/>
            <person name="Submissions S."/>
        </authorList>
    </citation>
    <scope>NUCLEOTIDE SEQUENCE [LARGE SCALE GENOMIC DNA]</scope>
    <source>
        <strain evidence="2">CGMCC 1.10370</strain>
    </source>
</reference>
<dbReference type="RefSeq" id="WP_091492709.1">
    <property type="nucleotide sequence ID" value="NZ_FOMH01000004.1"/>
</dbReference>
<evidence type="ECO:0008006" key="3">
    <source>
        <dbReference type="Google" id="ProtNLM"/>
    </source>
</evidence>
<dbReference type="OrthoDB" id="1376969at2"/>
<name>A0A1I1PNC2_9FLAO</name>
<protein>
    <recommendedName>
        <fullName evidence="3">YD repeat-containing protein</fullName>
    </recommendedName>
</protein>
<dbReference type="AlphaFoldDB" id="A0A1I1PNC2"/>
<evidence type="ECO:0000313" key="2">
    <source>
        <dbReference type="Proteomes" id="UP000199672"/>
    </source>
</evidence>
<proteinExistence type="predicted"/>
<organism evidence="1 2">
    <name type="scientific">Flavobacterium phragmitis</name>
    <dbReference type="NCBI Taxonomy" id="739143"/>
    <lineage>
        <taxon>Bacteria</taxon>
        <taxon>Pseudomonadati</taxon>
        <taxon>Bacteroidota</taxon>
        <taxon>Flavobacteriia</taxon>
        <taxon>Flavobacteriales</taxon>
        <taxon>Flavobacteriaceae</taxon>
        <taxon>Flavobacterium</taxon>
    </lineage>
</organism>
<dbReference type="EMBL" id="FOMH01000004">
    <property type="protein sequence ID" value="SFD11311.1"/>
    <property type="molecule type" value="Genomic_DNA"/>
</dbReference>
<accession>A0A1I1PNC2</accession>
<dbReference type="Proteomes" id="UP000199672">
    <property type="component" value="Unassembled WGS sequence"/>
</dbReference>
<evidence type="ECO:0000313" key="1">
    <source>
        <dbReference type="EMBL" id="SFD11311.1"/>
    </source>
</evidence>